<dbReference type="PROSITE" id="PS00955">
    <property type="entry name" value="IGP_DEHYDRATASE_2"/>
    <property type="match status" value="1"/>
</dbReference>
<comment type="caution">
    <text evidence="8">The sequence shown here is derived from an EMBL/GenBank/DDBJ whole genome shotgun (WGS) entry which is preliminary data.</text>
</comment>
<dbReference type="NCBIfam" id="NF002111">
    <property type="entry name" value="PRK00951.2-1"/>
    <property type="match status" value="1"/>
</dbReference>
<dbReference type="AlphaFoldDB" id="A0A5A8F8R1"/>
<gene>
    <name evidence="6 8" type="primary">hisB</name>
    <name evidence="8" type="ORF">FHQ18_02805</name>
</gene>
<dbReference type="HAMAP" id="MF_00076">
    <property type="entry name" value="HisB"/>
    <property type="match status" value="1"/>
</dbReference>
<organism evidence="8 9">
    <name type="scientific">Deferribacter autotrophicus</name>
    <dbReference type="NCBI Taxonomy" id="500465"/>
    <lineage>
        <taxon>Bacteria</taxon>
        <taxon>Pseudomonadati</taxon>
        <taxon>Deferribacterota</taxon>
        <taxon>Deferribacteres</taxon>
        <taxon>Deferribacterales</taxon>
        <taxon>Deferribacteraceae</taxon>
        <taxon>Deferribacter</taxon>
    </lineage>
</organism>
<dbReference type="SUPFAM" id="SSF54211">
    <property type="entry name" value="Ribosomal protein S5 domain 2-like"/>
    <property type="match status" value="2"/>
</dbReference>
<keyword evidence="6" id="KW-0963">Cytoplasm</keyword>
<dbReference type="CDD" id="cd07914">
    <property type="entry name" value="IGPD"/>
    <property type="match status" value="1"/>
</dbReference>
<dbReference type="GO" id="GO:0005737">
    <property type="term" value="C:cytoplasm"/>
    <property type="evidence" value="ECO:0007669"/>
    <property type="project" value="UniProtKB-SubCell"/>
</dbReference>
<name>A0A5A8F8R1_9BACT</name>
<dbReference type="GO" id="GO:0004424">
    <property type="term" value="F:imidazoleglycerol-phosphate dehydratase activity"/>
    <property type="evidence" value="ECO:0007669"/>
    <property type="project" value="UniProtKB-UniRule"/>
</dbReference>
<keyword evidence="4 6" id="KW-0368">Histidine biosynthesis</keyword>
<dbReference type="RefSeq" id="WP_149265652.1">
    <property type="nucleotide sequence ID" value="NZ_VFJB01000003.1"/>
</dbReference>
<evidence type="ECO:0000256" key="3">
    <source>
        <dbReference type="ARBA" id="ARBA00022605"/>
    </source>
</evidence>
<keyword evidence="5 6" id="KW-0456">Lyase</keyword>
<dbReference type="FunFam" id="3.30.230.40:FF:000003">
    <property type="entry name" value="Imidazoleglycerol-phosphate dehydratase HisB"/>
    <property type="match status" value="1"/>
</dbReference>
<dbReference type="EMBL" id="VFJB01000003">
    <property type="protein sequence ID" value="KAA0258892.1"/>
    <property type="molecule type" value="Genomic_DNA"/>
</dbReference>
<dbReference type="Proteomes" id="UP000322876">
    <property type="component" value="Unassembled WGS sequence"/>
</dbReference>
<protein>
    <recommendedName>
        <fullName evidence="2 6">Imidazoleglycerol-phosphate dehydratase</fullName>
        <shortName evidence="6">IGPD</shortName>
        <ecNumber evidence="6 7">4.2.1.19</ecNumber>
    </recommendedName>
</protein>
<evidence type="ECO:0000256" key="1">
    <source>
        <dbReference type="ARBA" id="ARBA00005047"/>
    </source>
</evidence>
<dbReference type="InterPro" id="IPR020565">
    <property type="entry name" value="ImidazoleglycerP_deHydtase_CS"/>
</dbReference>
<dbReference type="PANTHER" id="PTHR23133:SF2">
    <property type="entry name" value="IMIDAZOLEGLYCEROL-PHOSPHATE DEHYDRATASE"/>
    <property type="match status" value="1"/>
</dbReference>
<evidence type="ECO:0000256" key="5">
    <source>
        <dbReference type="ARBA" id="ARBA00023239"/>
    </source>
</evidence>
<accession>A0A5A8F8R1</accession>
<dbReference type="PANTHER" id="PTHR23133">
    <property type="entry name" value="IMIDAZOLEGLYCEROL-PHOSPHATE DEHYDRATASE HIS7"/>
    <property type="match status" value="1"/>
</dbReference>
<dbReference type="OrthoDB" id="9790411at2"/>
<dbReference type="GO" id="GO:0000105">
    <property type="term" value="P:L-histidine biosynthetic process"/>
    <property type="evidence" value="ECO:0007669"/>
    <property type="project" value="UniProtKB-UniRule"/>
</dbReference>
<dbReference type="Pfam" id="PF00475">
    <property type="entry name" value="IGPD"/>
    <property type="match status" value="1"/>
</dbReference>
<dbReference type="InterPro" id="IPR020568">
    <property type="entry name" value="Ribosomal_Su5_D2-typ_SF"/>
</dbReference>
<dbReference type="Gene3D" id="3.30.230.40">
    <property type="entry name" value="Imidazole glycerol phosphate dehydratase, domain 1"/>
    <property type="match status" value="2"/>
</dbReference>
<dbReference type="FunFam" id="3.30.230.40:FF:000001">
    <property type="entry name" value="Imidazoleglycerol-phosphate dehydratase HisB"/>
    <property type="match status" value="1"/>
</dbReference>
<reference evidence="8 9" key="1">
    <citation type="submission" date="2019-06" db="EMBL/GenBank/DDBJ databases">
        <title>Genomic insights into carbon and energy metabolism of Deferribacter autotrophicus revealed new metabolic traits in the phylum Deferribacteres.</title>
        <authorList>
            <person name="Slobodkin A.I."/>
            <person name="Slobodkina G.B."/>
            <person name="Allioux M."/>
            <person name="Alain K."/>
            <person name="Jebbar M."/>
            <person name="Shadrin V."/>
            <person name="Kublanov I.V."/>
            <person name="Toshchakov S.V."/>
            <person name="Bonch-Osmolovskaya E.A."/>
        </authorList>
    </citation>
    <scope>NUCLEOTIDE SEQUENCE [LARGE SCALE GENOMIC DNA]</scope>
    <source>
        <strain evidence="8 9">SL50</strain>
    </source>
</reference>
<dbReference type="InterPro" id="IPR038494">
    <property type="entry name" value="IGPD_sf"/>
</dbReference>
<comment type="catalytic activity">
    <reaction evidence="6 7">
        <text>D-erythro-1-(imidazol-4-yl)glycerol 3-phosphate = 3-(imidazol-4-yl)-2-oxopropyl phosphate + H2O</text>
        <dbReference type="Rhea" id="RHEA:11040"/>
        <dbReference type="ChEBI" id="CHEBI:15377"/>
        <dbReference type="ChEBI" id="CHEBI:57766"/>
        <dbReference type="ChEBI" id="CHEBI:58278"/>
        <dbReference type="EC" id="4.2.1.19"/>
    </reaction>
</comment>
<proteinExistence type="inferred from homology"/>
<comment type="similarity">
    <text evidence="6 7">Belongs to the imidazoleglycerol-phosphate dehydratase family.</text>
</comment>
<evidence type="ECO:0000256" key="7">
    <source>
        <dbReference type="RuleBase" id="RU000599"/>
    </source>
</evidence>
<evidence type="ECO:0000256" key="2">
    <source>
        <dbReference type="ARBA" id="ARBA00016664"/>
    </source>
</evidence>
<sequence>MRRKTITRSTGETTVEIDINLDGNGEYEISTPVGFFNHMLELFAHHAKIDLKIKADGDIDVDYHHLVEDIGITLGKCFYEALGDKRGIERYGFFLLPMDETLVEVSLDFSGRGYLNFDVEFFTEKIGEFPSELVEEFFKAFAENAKCTLHIVKRYGKNSHHISEAIFKGVARAIKFAIAKTGDTINSTKGVLE</sequence>
<dbReference type="UniPathway" id="UPA00031">
    <property type="reaction ID" value="UER00011"/>
</dbReference>
<keyword evidence="9" id="KW-1185">Reference proteome</keyword>
<dbReference type="InterPro" id="IPR000807">
    <property type="entry name" value="ImidazoleglycerolP_deHydtase"/>
</dbReference>
<comment type="subcellular location">
    <subcellularLocation>
        <location evidence="6 7">Cytoplasm</location>
    </subcellularLocation>
</comment>
<keyword evidence="3 6" id="KW-0028">Amino-acid biosynthesis</keyword>
<evidence type="ECO:0000256" key="4">
    <source>
        <dbReference type="ARBA" id="ARBA00023102"/>
    </source>
</evidence>
<comment type="pathway">
    <text evidence="1 6 7">Amino-acid biosynthesis; L-histidine biosynthesis; L-histidine from 5-phospho-alpha-D-ribose 1-diphosphate: step 6/9.</text>
</comment>
<dbReference type="NCBIfam" id="NF002114">
    <property type="entry name" value="PRK00951.2-4"/>
    <property type="match status" value="1"/>
</dbReference>
<dbReference type="EC" id="4.2.1.19" evidence="6 7"/>
<evidence type="ECO:0000313" key="8">
    <source>
        <dbReference type="EMBL" id="KAA0258892.1"/>
    </source>
</evidence>
<dbReference type="PROSITE" id="PS00954">
    <property type="entry name" value="IGP_DEHYDRATASE_1"/>
    <property type="match status" value="1"/>
</dbReference>
<evidence type="ECO:0000313" key="9">
    <source>
        <dbReference type="Proteomes" id="UP000322876"/>
    </source>
</evidence>
<evidence type="ECO:0000256" key="6">
    <source>
        <dbReference type="HAMAP-Rule" id="MF_00076"/>
    </source>
</evidence>